<keyword evidence="6 7" id="KW-0472">Membrane</keyword>
<feature type="transmembrane region" description="Helical" evidence="7">
    <location>
        <begin position="256"/>
        <end position="276"/>
    </location>
</feature>
<protein>
    <submittedName>
        <fullName evidence="9">Acyltransferase</fullName>
    </submittedName>
</protein>
<keyword evidence="9" id="KW-0808">Transferase</keyword>
<dbReference type="GO" id="GO:0009246">
    <property type="term" value="P:enterobacterial common antigen biosynthetic process"/>
    <property type="evidence" value="ECO:0007669"/>
    <property type="project" value="TreeGrafter"/>
</dbReference>
<feature type="transmembrane region" description="Helical" evidence="7">
    <location>
        <begin position="30"/>
        <end position="54"/>
    </location>
</feature>
<feature type="transmembrane region" description="Helical" evidence="7">
    <location>
        <begin position="108"/>
        <end position="129"/>
    </location>
</feature>
<comment type="similarity">
    <text evidence="2">Belongs to the acyltransferase 3 family.</text>
</comment>
<evidence type="ECO:0000256" key="2">
    <source>
        <dbReference type="ARBA" id="ARBA00007400"/>
    </source>
</evidence>
<gene>
    <name evidence="9" type="ORF">EHS13_14355</name>
</gene>
<dbReference type="GO" id="GO:0016413">
    <property type="term" value="F:O-acetyltransferase activity"/>
    <property type="evidence" value="ECO:0007669"/>
    <property type="project" value="TreeGrafter"/>
</dbReference>
<evidence type="ECO:0000256" key="3">
    <source>
        <dbReference type="ARBA" id="ARBA00022475"/>
    </source>
</evidence>
<feature type="transmembrane region" description="Helical" evidence="7">
    <location>
        <begin position="66"/>
        <end position="88"/>
    </location>
</feature>
<organism evidence="9 10">
    <name type="scientific">Paenibacillus psychroresistens</name>
    <dbReference type="NCBI Taxonomy" id="1778678"/>
    <lineage>
        <taxon>Bacteria</taxon>
        <taxon>Bacillati</taxon>
        <taxon>Bacillota</taxon>
        <taxon>Bacilli</taxon>
        <taxon>Bacillales</taxon>
        <taxon>Paenibacillaceae</taxon>
        <taxon>Paenibacillus</taxon>
    </lineage>
</organism>
<keyword evidence="9" id="KW-0012">Acyltransferase</keyword>
<comment type="subcellular location">
    <subcellularLocation>
        <location evidence="1">Cell membrane</location>
        <topology evidence="1">Multi-pass membrane protein</topology>
    </subcellularLocation>
</comment>
<dbReference type="Pfam" id="PF01757">
    <property type="entry name" value="Acyl_transf_3"/>
    <property type="match status" value="1"/>
</dbReference>
<dbReference type="AlphaFoldDB" id="A0A6B8RK44"/>
<evidence type="ECO:0000256" key="5">
    <source>
        <dbReference type="ARBA" id="ARBA00022989"/>
    </source>
</evidence>
<keyword evidence="10" id="KW-1185">Reference proteome</keyword>
<feature type="transmembrane region" description="Helical" evidence="7">
    <location>
        <begin position="227"/>
        <end position="244"/>
    </location>
</feature>
<dbReference type="PANTHER" id="PTHR40074">
    <property type="entry name" value="O-ACETYLTRANSFERASE WECH"/>
    <property type="match status" value="1"/>
</dbReference>
<sequence length="421" mass="49071">MITMNVRLFTRSDVLSSLSMNHKAQIPELYVVRALAIIGVLLVHVSSVPVGIIADKSSIMFMFFNFLNIFNRYGTTTFIFLSAFVLFYRYYEKPISGKLLMSFYKRRLLYIGIPYVIFSILYYVIQMYYSYGETWHQFVQAASVIGFLKMLALGKSFYHLYFVFINIQFYLLFPLLLLLLQYKRNLTKHLIWIGFLLQWAFIIYNYYSLNYADKGQLAISYTSNYFLGAYFGIYYSSLMEWLVVTRKKLMSLKAVFWVLLGSVWLLASFADVYMFYWARKNGTIFNPLLYELVWNLHTITAGLVLLQLANLIYRKLSPPLVNIMLQLGIASFGIYIIHAGILFYYYRISVSYSPLIYSVYVAAAFVVTFALSWIIVSFIQKQSRLAWMLFGAAPKISPYIEWKSTNIAKRTKLSLPVSKQG</sequence>
<feature type="transmembrane region" description="Helical" evidence="7">
    <location>
        <begin position="296"/>
        <end position="313"/>
    </location>
</feature>
<proteinExistence type="inferred from homology"/>
<feature type="transmembrane region" description="Helical" evidence="7">
    <location>
        <begin position="357"/>
        <end position="379"/>
    </location>
</feature>
<evidence type="ECO:0000313" key="9">
    <source>
        <dbReference type="EMBL" id="QGQ95972.1"/>
    </source>
</evidence>
<feature type="transmembrane region" description="Helical" evidence="7">
    <location>
        <begin position="190"/>
        <end position="207"/>
    </location>
</feature>
<keyword evidence="4 7" id="KW-0812">Transmembrane</keyword>
<evidence type="ECO:0000313" key="10">
    <source>
        <dbReference type="Proteomes" id="UP000426246"/>
    </source>
</evidence>
<keyword evidence="3" id="KW-1003">Cell membrane</keyword>
<keyword evidence="5 7" id="KW-1133">Transmembrane helix</keyword>
<dbReference type="GO" id="GO:0005886">
    <property type="term" value="C:plasma membrane"/>
    <property type="evidence" value="ECO:0007669"/>
    <property type="project" value="UniProtKB-SubCell"/>
</dbReference>
<evidence type="ECO:0000256" key="6">
    <source>
        <dbReference type="ARBA" id="ARBA00023136"/>
    </source>
</evidence>
<evidence type="ECO:0000256" key="4">
    <source>
        <dbReference type="ARBA" id="ARBA00022692"/>
    </source>
</evidence>
<accession>A0A6B8RK44</accession>
<feature type="domain" description="Acyltransferase 3" evidence="8">
    <location>
        <begin position="29"/>
        <end position="375"/>
    </location>
</feature>
<dbReference type="KEGG" id="ppsc:EHS13_14355"/>
<dbReference type="InterPro" id="IPR002656">
    <property type="entry name" value="Acyl_transf_3_dom"/>
</dbReference>
<feature type="transmembrane region" description="Helical" evidence="7">
    <location>
        <begin position="325"/>
        <end position="345"/>
    </location>
</feature>
<evidence type="ECO:0000256" key="7">
    <source>
        <dbReference type="SAM" id="Phobius"/>
    </source>
</evidence>
<name>A0A6B8RK44_9BACL</name>
<dbReference type="PANTHER" id="PTHR40074:SF2">
    <property type="entry name" value="O-ACETYLTRANSFERASE WECH"/>
    <property type="match status" value="1"/>
</dbReference>
<feature type="transmembrane region" description="Helical" evidence="7">
    <location>
        <begin position="158"/>
        <end position="178"/>
    </location>
</feature>
<dbReference type="EMBL" id="CP034235">
    <property type="protein sequence ID" value="QGQ95972.1"/>
    <property type="molecule type" value="Genomic_DNA"/>
</dbReference>
<evidence type="ECO:0000256" key="1">
    <source>
        <dbReference type="ARBA" id="ARBA00004651"/>
    </source>
</evidence>
<evidence type="ECO:0000259" key="8">
    <source>
        <dbReference type="Pfam" id="PF01757"/>
    </source>
</evidence>
<reference evidence="10" key="1">
    <citation type="submission" date="2018-11" db="EMBL/GenBank/DDBJ databases">
        <title>Complete genome sequence of Paenibacillus sp. ML311-T8.</title>
        <authorList>
            <person name="Nam Y.-D."/>
            <person name="Kang J."/>
            <person name="Chung W.-H."/>
            <person name="Park Y.S."/>
        </authorList>
    </citation>
    <scope>NUCLEOTIDE SEQUENCE [LARGE SCALE GENOMIC DNA]</scope>
    <source>
        <strain evidence="10">ML311-T8</strain>
    </source>
</reference>
<dbReference type="Proteomes" id="UP000426246">
    <property type="component" value="Chromosome"/>
</dbReference>